<evidence type="ECO:0000256" key="1">
    <source>
        <dbReference type="ARBA" id="ARBA00001971"/>
    </source>
</evidence>
<feature type="binding site" description="axial binding residue" evidence="3">
    <location>
        <position position="187"/>
    </location>
    <ligand>
        <name>heme</name>
        <dbReference type="ChEBI" id="CHEBI:30413"/>
    </ligand>
    <ligandPart>
        <name>Fe</name>
        <dbReference type="ChEBI" id="CHEBI:18248"/>
    </ligandPart>
</feature>
<evidence type="ECO:0008006" key="6">
    <source>
        <dbReference type="Google" id="ProtNLM"/>
    </source>
</evidence>
<sequence length="258" mass="27675">MASELSAASSASATSSRADLLSVLIGEQTIDDTQISRILFDIIIAGSDTTASTLSAALYVLHEPRHRAEQLALARAEAIQVDAASVSFDDIKTALPYTTAVAREILRLYPPVPFFGRTSVADATVCGYAIKNGSTACFSPWYMGRDEYAWGATVEDFDPGRWLRHPSTGGAPSSFQWLPFGAGARGCIGTRLALTEAILGLARLLREFDFAFARDGELEFTYDITLNLEGSTICTITPRAAETTAAEEDAKEGQFVSA</sequence>
<evidence type="ECO:0000256" key="2">
    <source>
        <dbReference type="ARBA" id="ARBA00010617"/>
    </source>
</evidence>
<dbReference type="AlphaFoldDB" id="A0A7S2P8W3"/>
<name>A0A7S2P8W3_9DINO</name>
<dbReference type="PANTHER" id="PTHR24305">
    <property type="entry name" value="CYTOCHROME P450"/>
    <property type="match status" value="1"/>
</dbReference>
<comment type="similarity">
    <text evidence="2 4">Belongs to the cytochrome P450 family.</text>
</comment>
<accession>A0A7S2P8W3</accession>
<dbReference type="GO" id="GO:0016705">
    <property type="term" value="F:oxidoreductase activity, acting on paired donors, with incorporation or reduction of molecular oxygen"/>
    <property type="evidence" value="ECO:0007669"/>
    <property type="project" value="InterPro"/>
</dbReference>
<dbReference type="InterPro" id="IPR002401">
    <property type="entry name" value="Cyt_P450_E_grp-I"/>
</dbReference>
<keyword evidence="4" id="KW-0503">Monooxygenase</keyword>
<keyword evidence="3 4" id="KW-0479">Metal-binding</keyword>
<reference evidence="5" key="1">
    <citation type="submission" date="2021-01" db="EMBL/GenBank/DDBJ databases">
        <authorList>
            <person name="Corre E."/>
            <person name="Pelletier E."/>
            <person name="Niang G."/>
            <person name="Scheremetjew M."/>
            <person name="Finn R."/>
            <person name="Kale V."/>
            <person name="Holt S."/>
            <person name="Cochrane G."/>
            <person name="Meng A."/>
            <person name="Brown T."/>
            <person name="Cohen L."/>
        </authorList>
    </citation>
    <scope>NUCLEOTIDE SEQUENCE</scope>
    <source>
        <strain evidence="5">RCC3387</strain>
    </source>
</reference>
<evidence type="ECO:0000256" key="3">
    <source>
        <dbReference type="PIRSR" id="PIRSR602401-1"/>
    </source>
</evidence>
<protein>
    <recommendedName>
        <fullName evidence="6">Cytochrome P450</fullName>
    </recommendedName>
</protein>
<dbReference type="GO" id="GO:0004497">
    <property type="term" value="F:monooxygenase activity"/>
    <property type="evidence" value="ECO:0007669"/>
    <property type="project" value="UniProtKB-KW"/>
</dbReference>
<dbReference type="Gene3D" id="1.10.630.10">
    <property type="entry name" value="Cytochrome P450"/>
    <property type="match status" value="1"/>
</dbReference>
<dbReference type="InterPro" id="IPR050121">
    <property type="entry name" value="Cytochrome_P450_monoxygenase"/>
</dbReference>
<proteinExistence type="inferred from homology"/>
<dbReference type="PANTHER" id="PTHR24305:SF166">
    <property type="entry name" value="CYTOCHROME P450 12A4, MITOCHONDRIAL-RELATED"/>
    <property type="match status" value="1"/>
</dbReference>
<organism evidence="5">
    <name type="scientific">Zooxanthella nutricula</name>
    <dbReference type="NCBI Taxonomy" id="1333877"/>
    <lineage>
        <taxon>Eukaryota</taxon>
        <taxon>Sar</taxon>
        <taxon>Alveolata</taxon>
        <taxon>Dinophyceae</taxon>
        <taxon>Peridiniales</taxon>
        <taxon>Peridiniales incertae sedis</taxon>
        <taxon>Zooxanthella</taxon>
    </lineage>
</organism>
<dbReference type="Pfam" id="PF00067">
    <property type="entry name" value="p450"/>
    <property type="match status" value="1"/>
</dbReference>
<dbReference type="InterPro" id="IPR017972">
    <property type="entry name" value="Cyt_P450_CS"/>
</dbReference>
<dbReference type="InterPro" id="IPR036396">
    <property type="entry name" value="Cyt_P450_sf"/>
</dbReference>
<dbReference type="PRINTS" id="PR00463">
    <property type="entry name" value="EP450I"/>
</dbReference>
<keyword evidence="3 4" id="KW-0349">Heme</keyword>
<keyword evidence="3 4" id="KW-0408">Iron</keyword>
<keyword evidence="4" id="KW-0560">Oxidoreductase</keyword>
<dbReference type="GO" id="GO:0005506">
    <property type="term" value="F:iron ion binding"/>
    <property type="evidence" value="ECO:0007669"/>
    <property type="project" value="InterPro"/>
</dbReference>
<evidence type="ECO:0000256" key="4">
    <source>
        <dbReference type="RuleBase" id="RU000461"/>
    </source>
</evidence>
<dbReference type="SUPFAM" id="SSF48264">
    <property type="entry name" value="Cytochrome P450"/>
    <property type="match status" value="1"/>
</dbReference>
<comment type="cofactor">
    <cofactor evidence="1 3">
        <name>heme</name>
        <dbReference type="ChEBI" id="CHEBI:30413"/>
    </cofactor>
</comment>
<dbReference type="PRINTS" id="PR00385">
    <property type="entry name" value="P450"/>
</dbReference>
<evidence type="ECO:0000313" key="5">
    <source>
        <dbReference type="EMBL" id="CAD9582815.1"/>
    </source>
</evidence>
<dbReference type="EMBL" id="HBGW01050084">
    <property type="protein sequence ID" value="CAD9582815.1"/>
    <property type="molecule type" value="Transcribed_RNA"/>
</dbReference>
<dbReference type="PROSITE" id="PS00086">
    <property type="entry name" value="CYTOCHROME_P450"/>
    <property type="match status" value="1"/>
</dbReference>
<dbReference type="InterPro" id="IPR001128">
    <property type="entry name" value="Cyt_P450"/>
</dbReference>
<dbReference type="GO" id="GO:0020037">
    <property type="term" value="F:heme binding"/>
    <property type="evidence" value="ECO:0007669"/>
    <property type="project" value="InterPro"/>
</dbReference>
<gene>
    <name evidence="5" type="ORF">BRAN1462_LOCUS31851</name>
</gene>